<evidence type="ECO:0008006" key="3">
    <source>
        <dbReference type="Google" id="ProtNLM"/>
    </source>
</evidence>
<evidence type="ECO:0000313" key="2">
    <source>
        <dbReference type="Proteomes" id="UP000629468"/>
    </source>
</evidence>
<reference evidence="1 2" key="1">
    <citation type="journal article" name="Sci. Rep.">
        <title>Telomere-to-telomere assembled and centromere annotated genomes of the two main subspecies of the button mushroom Agaricus bisporus reveal especially polymorphic chromosome ends.</title>
        <authorList>
            <person name="Sonnenberg A.S.M."/>
            <person name="Sedaghat-Telgerd N."/>
            <person name="Lavrijssen B."/>
            <person name="Ohm R.A."/>
            <person name="Hendrickx P.M."/>
            <person name="Scholtmeijer K."/>
            <person name="Baars J.J.P."/>
            <person name="van Peer A."/>
        </authorList>
    </citation>
    <scope>NUCLEOTIDE SEQUENCE [LARGE SCALE GENOMIC DNA]</scope>
    <source>
        <strain evidence="1 2">H119_p4</strain>
    </source>
</reference>
<protein>
    <recommendedName>
        <fullName evidence="3">F-box domain-containing protein</fullName>
    </recommendedName>
</protein>
<comment type="caution">
    <text evidence="1">The sequence shown here is derived from an EMBL/GenBank/DDBJ whole genome shotgun (WGS) entry which is preliminary data.</text>
</comment>
<proteinExistence type="predicted"/>
<sequence length="187" mass="21216">MTNNPATSWCPYCLQTKPTVTSATLSPRDSVEDVLDAEIEHTEKLISRLLRERTRLYRKRNEIRSPIFSLPPEILTMIFKFACKPLDFLEAYDWNPLRARVASPDIIRVLTEVSACWHNIVSSTPSLWTSFVADDRDMNTMNTVISRSGNLPVAVSLDFPFPVGSVSHRSHTTIMAPVLQEIASRLR</sequence>
<accession>A0A8H7C3Z4</accession>
<dbReference type="AlphaFoldDB" id="A0A8H7C3Z4"/>
<organism evidence="1 2">
    <name type="scientific">Agaricus bisporus var. burnettii</name>
    <dbReference type="NCBI Taxonomy" id="192524"/>
    <lineage>
        <taxon>Eukaryota</taxon>
        <taxon>Fungi</taxon>
        <taxon>Dikarya</taxon>
        <taxon>Basidiomycota</taxon>
        <taxon>Agaricomycotina</taxon>
        <taxon>Agaricomycetes</taxon>
        <taxon>Agaricomycetidae</taxon>
        <taxon>Agaricales</taxon>
        <taxon>Agaricineae</taxon>
        <taxon>Agaricaceae</taxon>
        <taxon>Agaricus</taxon>
    </lineage>
</organism>
<dbReference type="Gene3D" id="1.20.1280.50">
    <property type="match status" value="1"/>
</dbReference>
<name>A0A8H7C3Z4_AGABI</name>
<dbReference type="Proteomes" id="UP000629468">
    <property type="component" value="Unassembled WGS sequence"/>
</dbReference>
<gene>
    <name evidence="1" type="ORF">Agabi119p4_10588</name>
</gene>
<evidence type="ECO:0000313" key="1">
    <source>
        <dbReference type="EMBL" id="KAF7761179.1"/>
    </source>
</evidence>
<dbReference type="EMBL" id="JABXXO010000014">
    <property type="protein sequence ID" value="KAF7761179.1"/>
    <property type="molecule type" value="Genomic_DNA"/>
</dbReference>